<dbReference type="EMBL" id="JBHSBH010000007">
    <property type="protein sequence ID" value="MFC3996328.1"/>
    <property type="molecule type" value="Genomic_DNA"/>
</dbReference>
<dbReference type="Proteomes" id="UP001595847">
    <property type="component" value="Unassembled WGS sequence"/>
</dbReference>
<comment type="caution">
    <text evidence="3">The sequence shown here is derived from an EMBL/GenBank/DDBJ whole genome shotgun (WGS) entry which is preliminary data.</text>
</comment>
<comment type="similarity">
    <text evidence="1">Belongs to the F420H(2)-dependent quinone reductase family.</text>
</comment>
<accession>A0ABV8FMP1</accession>
<dbReference type="InterPro" id="IPR004378">
    <property type="entry name" value="F420H2_quin_Rdtase"/>
</dbReference>
<comment type="catalytic activity">
    <reaction evidence="2">
        <text>oxidized coenzyme F420-(gamma-L-Glu)(n) + a quinol + H(+) = reduced coenzyme F420-(gamma-L-Glu)(n) + a quinone</text>
        <dbReference type="Rhea" id="RHEA:39663"/>
        <dbReference type="Rhea" id="RHEA-COMP:12939"/>
        <dbReference type="Rhea" id="RHEA-COMP:14378"/>
        <dbReference type="ChEBI" id="CHEBI:15378"/>
        <dbReference type="ChEBI" id="CHEBI:24646"/>
        <dbReference type="ChEBI" id="CHEBI:132124"/>
        <dbReference type="ChEBI" id="CHEBI:133980"/>
        <dbReference type="ChEBI" id="CHEBI:139511"/>
    </reaction>
</comment>
<protein>
    <submittedName>
        <fullName evidence="3">Nitroreductase family deazaflavin-dependent oxidoreductase</fullName>
    </submittedName>
</protein>
<keyword evidence="4" id="KW-1185">Reference proteome</keyword>
<name>A0ABV8FMP1_9ACTN</name>
<dbReference type="Pfam" id="PF04075">
    <property type="entry name" value="F420H2_quin_red"/>
    <property type="match status" value="1"/>
</dbReference>
<sequence>MLFGKEHVDRYQETDGEEGHDWQGTTVLLLTTTGRKSGLERTTPLIYRTHGDAYAIVASNGGATDHPLWYKNLVAEPEVGLQVKGDRFRARARTASPEEKARLWPAFTATWPSYDEYQTKTDRDIPVVVLDRIA</sequence>
<dbReference type="NCBIfam" id="TIGR00026">
    <property type="entry name" value="hi_GC_TIGR00026"/>
    <property type="match status" value="1"/>
</dbReference>
<evidence type="ECO:0000256" key="1">
    <source>
        <dbReference type="ARBA" id="ARBA00008710"/>
    </source>
</evidence>
<evidence type="ECO:0000313" key="4">
    <source>
        <dbReference type="Proteomes" id="UP001595847"/>
    </source>
</evidence>
<dbReference type="PANTHER" id="PTHR39428">
    <property type="entry name" value="F420H(2)-DEPENDENT QUINONE REDUCTASE RV1261C"/>
    <property type="match status" value="1"/>
</dbReference>
<evidence type="ECO:0000313" key="3">
    <source>
        <dbReference type="EMBL" id="MFC3996328.1"/>
    </source>
</evidence>
<dbReference type="RefSeq" id="WP_378532274.1">
    <property type="nucleotide sequence ID" value="NZ_JBHSBH010000007.1"/>
</dbReference>
<reference evidence="4" key="1">
    <citation type="journal article" date="2019" name="Int. J. Syst. Evol. Microbiol.">
        <title>The Global Catalogue of Microorganisms (GCM) 10K type strain sequencing project: providing services to taxonomists for standard genome sequencing and annotation.</title>
        <authorList>
            <consortium name="The Broad Institute Genomics Platform"/>
            <consortium name="The Broad Institute Genome Sequencing Center for Infectious Disease"/>
            <person name="Wu L."/>
            <person name="Ma J."/>
        </authorList>
    </citation>
    <scope>NUCLEOTIDE SEQUENCE [LARGE SCALE GENOMIC DNA]</scope>
    <source>
        <strain evidence="4">TBRC 1826</strain>
    </source>
</reference>
<evidence type="ECO:0000256" key="2">
    <source>
        <dbReference type="ARBA" id="ARBA00049106"/>
    </source>
</evidence>
<dbReference type="SUPFAM" id="SSF50475">
    <property type="entry name" value="FMN-binding split barrel"/>
    <property type="match status" value="1"/>
</dbReference>
<dbReference type="PANTHER" id="PTHR39428:SF3">
    <property type="entry name" value="DEAZAFLAVIN-DEPENDENT NITROREDUCTASE"/>
    <property type="match status" value="1"/>
</dbReference>
<organism evidence="3 4">
    <name type="scientific">Nocardiopsis sediminis</name>
    <dbReference type="NCBI Taxonomy" id="1778267"/>
    <lineage>
        <taxon>Bacteria</taxon>
        <taxon>Bacillati</taxon>
        <taxon>Actinomycetota</taxon>
        <taxon>Actinomycetes</taxon>
        <taxon>Streptosporangiales</taxon>
        <taxon>Nocardiopsidaceae</taxon>
        <taxon>Nocardiopsis</taxon>
    </lineage>
</organism>
<gene>
    <name evidence="3" type="ORF">ACFOVU_10405</name>
</gene>
<dbReference type="Gene3D" id="2.30.110.10">
    <property type="entry name" value="Electron Transport, Fmn-binding Protein, Chain A"/>
    <property type="match status" value="1"/>
</dbReference>
<dbReference type="InterPro" id="IPR012349">
    <property type="entry name" value="Split_barrel_FMN-bd"/>
</dbReference>
<proteinExistence type="inferred from homology"/>